<dbReference type="RefSeq" id="WP_089775212.1">
    <property type="nucleotide sequence ID" value="NZ_FNTX01000002.1"/>
</dbReference>
<gene>
    <name evidence="2" type="ORF">SAMN04488554_4114</name>
</gene>
<feature type="signal peptide" evidence="1">
    <location>
        <begin position="1"/>
        <end position="34"/>
    </location>
</feature>
<feature type="chain" id="PRO_5039588452" description="Secreted protein" evidence="1">
    <location>
        <begin position="35"/>
        <end position="509"/>
    </location>
</feature>
<proteinExistence type="predicted"/>
<sequence length="509" mass="50721">MSTDRPWHRRVLSGVGRAVSGVVVLALAAAATTAATVLERADTDPVAPVQVDVGAAPLTLVCPPAPVLPTGDGGDLDYDDEFDSTAETDLLTSVVVPGRDGAEPDPATAAPVGGDATEIATTGAIRLLEVTEPQPTVVEAQPSQERTALAAGASVARTDAGDLRGLTAAPCQQPTSSAWLVGGQTELGASARLTLTNPGSTPVTATVQLWGATGPVEGEAVVAIPPGETRTALLESVTLEPRVAVQVQADGGRVTASLQETVLAGLVPQGSDVITAASDPSTDLLVGPIPISADPGTAALRLVNAGQDPAQVSVEVLGAEGPEDLPGAQELVVEPGTVADIALDGIDGTAASLRVTSDQPVTGAALVTRGGESTDLDPDQPVAERAWMPATGAVEHGLVSLAGLGTLVDRASVSVTSAAGSDQTVSVRAIRADGTSAEAVDVPVPTGATVRIGDDLDLTDAVAVEIVGDDVLASAILVSTSDSGALVGLLPMTPDAHSDQSIEVRVGTS</sequence>
<evidence type="ECO:0008006" key="4">
    <source>
        <dbReference type="Google" id="ProtNLM"/>
    </source>
</evidence>
<dbReference type="STRING" id="648782.SAMN04488554_4114"/>
<dbReference type="EMBL" id="FNTX01000002">
    <property type="protein sequence ID" value="SEE98424.1"/>
    <property type="molecule type" value="Genomic_DNA"/>
</dbReference>
<protein>
    <recommendedName>
        <fullName evidence="4">Secreted protein</fullName>
    </recommendedName>
</protein>
<keyword evidence="3" id="KW-1185">Reference proteome</keyword>
<keyword evidence="1" id="KW-0732">Signal</keyword>
<name>A0A1H5NAA0_9MICO</name>
<evidence type="ECO:0000256" key="1">
    <source>
        <dbReference type="SAM" id="SignalP"/>
    </source>
</evidence>
<dbReference type="Proteomes" id="UP000199220">
    <property type="component" value="Unassembled WGS sequence"/>
</dbReference>
<dbReference type="InterPro" id="IPR043777">
    <property type="entry name" value="DUF5719"/>
</dbReference>
<dbReference type="Pfam" id="PF18986">
    <property type="entry name" value="DUF5719"/>
    <property type="match status" value="1"/>
</dbReference>
<reference evidence="3" key="1">
    <citation type="submission" date="2016-10" db="EMBL/GenBank/DDBJ databases">
        <authorList>
            <person name="Varghese N."/>
            <person name="Submissions S."/>
        </authorList>
    </citation>
    <scope>NUCLEOTIDE SEQUENCE [LARGE SCALE GENOMIC DNA]</scope>
    <source>
        <strain evidence="3">DSM 21368</strain>
    </source>
</reference>
<organism evidence="2 3">
    <name type="scientific">Ruania alba</name>
    <dbReference type="NCBI Taxonomy" id="648782"/>
    <lineage>
        <taxon>Bacteria</taxon>
        <taxon>Bacillati</taxon>
        <taxon>Actinomycetota</taxon>
        <taxon>Actinomycetes</taxon>
        <taxon>Micrococcales</taxon>
        <taxon>Ruaniaceae</taxon>
        <taxon>Ruania</taxon>
    </lineage>
</organism>
<evidence type="ECO:0000313" key="2">
    <source>
        <dbReference type="EMBL" id="SEE98424.1"/>
    </source>
</evidence>
<evidence type="ECO:0000313" key="3">
    <source>
        <dbReference type="Proteomes" id="UP000199220"/>
    </source>
</evidence>
<dbReference type="OrthoDB" id="3264966at2"/>
<accession>A0A1H5NAA0</accession>
<dbReference type="AlphaFoldDB" id="A0A1H5NAA0"/>